<reference evidence="4" key="2">
    <citation type="submission" date="2015-06" db="UniProtKB">
        <authorList>
            <consortium name="EnsemblProtists"/>
        </authorList>
    </citation>
    <scope>IDENTIFICATION</scope>
    <source>
        <strain evidence="4">Pr102</strain>
    </source>
</reference>
<dbReference type="GO" id="GO:0004674">
    <property type="term" value="F:protein serine/threonine kinase activity"/>
    <property type="evidence" value="ECO:0000318"/>
    <property type="project" value="GO_Central"/>
</dbReference>
<dbReference type="InParanoid" id="H3H2F1"/>
<dbReference type="InterPro" id="IPR051681">
    <property type="entry name" value="Ser/Thr_Kinases-Pseudokinases"/>
</dbReference>
<feature type="compositionally biased region" description="Low complexity" evidence="1">
    <location>
        <begin position="644"/>
        <end position="660"/>
    </location>
</feature>
<keyword evidence="2" id="KW-1133">Transmembrane helix</keyword>
<dbReference type="GO" id="GO:0005524">
    <property type="term" value="F:ATP binding"/>
    <property type="evidence" value="ECO:0007669"/>
    <property type="project" value="InterPro"/>
</dbReference>
<dbReference type="Proteomes" id="UP000005238">
    <property type="component" value="Unassembled WGS sequence"/>
</dbReference>
<dbReference type="VEuPathDB" id="FungiDB:KRP22_11737"/>
<dbReference type="GO" id="GO:0007165">
    <property type="term" value="P:signal transduction"/>
    <property type="evidence" value="ECO:0000318"/>
    <property type="project" value="GO_Central"/>
</dbReference>
<evidence type="ECO:0000313" key="5">
    <source>
        <dbReference type="Proteomes" id="UP000005238"/>
    </source>
</evidence>
<dbReference type="VEuPathDB" id="FungiDB:KRP23_2953"/>
<feature type="compositionally biased region" description="Pro residues" evidence="1">
    <location>
        <begin position="83"/>
        <end position="103"/>
    </location>
</feature>
<feature type="compositionally biased region" description="Low complexity" evidence="1">
    <location>
        <begin position="104"/>
        <end position="149"/>
    </location>
</feature>
<dbReference type="InterPro" id="IPR000719">
    <property type="entry name" value="Prot_kinase_dom"/>
</dbReference>
<dbReference type="SUPFAM" id="SSF56112">
    <property type="entry name" value="Protein kinase-like (PK-like)"/>
    <property type="match status" value="2"/>
</dbReference>
<dbReference type="SMART" id="SM00220">
    <property type="entry name" value="S_TKc"/>
    <property type="match status" value="2"/>
</dbReference>
<evidence type="ECO:0000259" key="3">
    <source>
        <dbReference type="PROSITE" id="PS50011"/>
    </source>
</evidence>
<evidence type="ECO:0000313" key="4">
    <source>
        <dbReference type="EnsemblProtists" id="Phyra84549"/>
    </source>
</evidence>
<feature type="transmembrane region" description="Helical" evidence="2">
    <location>
        <begin position="186"/>
        <end position="208"/>
    </location>
</feature>
<keyword evidence="5" id="KW-1185">Reference proteome</keyword>
<dbReference type="EMBL" id="DS566113">
    <property type="status" value="NOT_ANNOTATED_CDS"/>
    <property type="molecule type" value="Genomic_DNA"/>
</dbReference>
<evidence type="ECO:0000256" key="1">
    <source>
        <dbReference type="SAM" id="MobiDB-lite"/>
    </source>
</evidence>
<dbReference type="HOGENOM" id="CLU_000288_63_45_1"/>
<protein>
    <recommendedName>
        <fullName evidence="3">Protein kinase domain-containing protein</fullName>
    </recommendedName>
</protein>
<dbReference type="InterPro" id="IPR008271">
    <property type="entry name" value="Ser/Thr_kinase_AS"/>
</dbReference>
<feature type="compositionally biased region" description="Polar residues" evidence="1">
    <location>
        <begin position="240"/>
        <end position="250"/>
    </location>
</feature>
<proteinExistence type="predicted"/>
<dbReference type="PROSITE" id="PS50011">
    <property type="entry name" value="PROTEIN_KINASE_DOM"/>
    <property type="match status" value="2"/>
</dbReference>
<dbReference type="Gene3D" id="3.30.200.20">
    <property type="entry name" value="Phosphorylase Kinase, domain 1"/>
    <property type="match status" value="2"/>
</dbReference>
<keyword evidence="2" id="KW-0472">Membrane</keyword>
<dbReference type="Pfam" id="PF00069">
    <property type="entry name" value="Pkinase"/>
    <property type="match status" value="2"/>
</dbReference>
<dbReference type="InterPro" id="IPR011009">
    <property type="entry name" value="Kinase-like_dom_sf"/>
</dbReference>
<dbReference type="PROSITE" id="PS00108">
    <property type="entry name" value="PROTEIN_KINASE_ST"/>
    <property type="match status" value="2"/>
</dbReference>
<evidence type="ECO:0000256" key="2">
    <source>
        <dbReference type="SAM" id="Phobius"/>
    </source>
</evidence>
<keyword evidence="2" id="KW-0812">Transmembrane</keyword>
<feature type="domain" description="Protein kinase" evidence="3">
    <location>
        <begin position="772"/>
        <end position="1040"/>
    </location>
</feature>
<reference evidence="5" key="1">
    <citation type="journal article" date="2006" name="Science">
        <title>Phytophthora genome sequences uncover evolutionary origins and mechanisms of pathogenesis.</title>
        <authorList>
            <person name="Tyler B.M."/>
            <person name="Tripathy S."/>
            <person name="Zhang X."/>
            <person name="Dehal P."/>
            <person name="Jiang R.H."/>
            <person name="Aerts A."/>
            <person name="Arredondo F.D."/>
            <person name="Baxter L."/>
            <person name="Bensasson D."/>
            <person name="Beynon J.L."/>
            <person name="Chapman J."/>
            <person name="Damasceno C.M."/>
            <person name="Dorrance A.E."/>
            <person name="Dou D."/>
            <person name="Dickerman A.W."/>
            <person name="Dubchak I.L."/>
            <person name="Garbelotto M."/>
            <person name="Gijzen M."/>
            <person name="Gordon S.G."/>
            <person name="Govers F."/>
            <person name="Grunwald N.J."/>
            <person name="Huang W."/>
            <person name="Ivors K.L."/>
            <person name="Jones R.W."/>
            <person name="Kamoun S."/>
            <person name="Krampis K."/>
            <person name="Lamour K.H."/>
            <person name="Lee M.K."/>
            <person name="McDonald W.H."/>
            <person name="Medina M."/>
            <person name="Meijer H.J."/>
            <person name="Nordberg E.K."/>
            <person name="Maclean D.J."/>
            <person name="Ospina-Giraldo M.D."/>
            <person name="Morris P.F."/>
            <person name="Phuntumart V."/>
            <person name="Putnam N.H."/>
            <person name="Rash S."/>
            <person name="Rose J.K."/>
            <person name="Sakihama Y."/>
            <person name="Salamov A.A."/>
            <person name="Savidor A."/>
            <person name="Scheuring C.F."/>
            <person name="Smith B.M."/>
            <person name="Sobral B.W."/>
            <person name="Terry A."/>
            <person name="Torto-Alalibo T.A."/>
            <person name="Win J."/>
            <person name="Xu Z."/>
            <person name="Zhang H."/>
            <person name="Grigoriev I.V."/>
            <person name="Rokhsar D.S."/>
            <person name="Boore J.L."/>
        </authorList>
    </citation>
    <scope>NUCLEOTIDE SEQUENCE [LARGE SCALE GENOMIC DNA]</scope>
    <source>
        <strain evidence="5">Pr102</strain>
    </source>
</reference>
<feature type="region of interest" description="Disordered" evidence="1">
    <location>
        <begin position="1"/>
        <end position="154"/>
    </location>
</feature>
<feature type="region of interest" description="Disordered" evidence="1">
    <location>
        <begin position="240"/>
        <end position="262"/>
    </location>
</feature>
<accession>H3H2F1</accession>
<sequence length="1048" mass="113989">MSGATPPEQARKLQGLLGSLVNTVIGGDSTESTTPTPTTTTPAPTTRTPAPTTRTPAPATRTPTPTTKAPVTKTPQPTTASPTPTPSLTPEPTPSSTPEPTPEPSSSSSESLTEAPETAIPTTERNATPADSFSASSDADITLESSSSSLHGSVEHWNTEASRLGDGSGSSVAVEIIADSPAVNTWMVIAITLGAVAVVLFCVGFVAWRVRRRKREGGDTLSPSFQRHLMISEAEKASDDTVNTRLDTSSTGPYTGGPRQGGGGYSASFLTAAQGSMWEDDTITAMRIPLEKLTKGKLLNKGGYGLVYRGSYRGEPVAIKTLLPESRKTLRHINAFLSEIKMMAALEHPRIVRLVGVAWDSLMDLCCVSEYMEGGDLRSLLNYVEYQECRPHGFDLEKARIALHVAHALTYLHSLDPLVLHRDLKSKNILLTENREAKVTDFGVSRESSDRTMTAGVGTSLWMAPEVMMGERYGSSADIFSFGVVLSELDSHVLPYAAAKETDSGRVIPDTALLQLVSLGLLRVEFSPHAPQALVDLAHACVNIDPEARPHAGEVLYRLQLIMNMLIGFFRLINNDFKPEWIKFLSLFTRSNYSFSSDKNRHSGLGFLCNYSFTSAKNCRPSLEFLCTDASSAVESMSRVNDQSDWSSGSGSSNSAASSESSDRSGNEGQGLNSGAIVAITLSCVVLLLGLLCLWFGRHKRWFRKSMSSTPLSAYMTAGNLPSGAQTPVIGLLSPFHTNNLESSASSSCSSMPIAMWEDEAITTMRIPFEKLTTTKLISYGGHGQVYLGTYRGEHVAIKRLLPEKRKKLHEVNDFLAEIKMMAKVDHPRIVRFIGVAWDSLTDLCAVSEFMDGGDLHSVLKHFEDVKRPHGFDFDKARIALQVAHALSYLHSLDPIVLHRDLKSMNILLTSELEAKITDFGVSRQWSVDTMTAGVGTALWMAPEVMMGEHYDASADIFSLGIVLSELDSHLPPYRETWSLNGQKISDTAILDMVASGQLRVEFSANAPRELVELGHACVDLDPTARPSASEVLYRLQVILRMYEAYTI</sequence>
<organism evidence="4 5">
    <name type="scientific">Phytophthora ramorum</name>
    <name type="common">Sudden oak death agent</name>
    <dbReference type="NCBI Taxonomy" id="164328"/>
    <lineage>
        <taxon>Eukaryota</taxon>
        <taxon>Sar</taxon>
        <taxon>Stramenopiles</taxon>
        <taxon>Oomycota</taxon>
        <taxon>Peronosporomycetes</taxon>
        <taxon>Peronosporales</taxon>
        <taxon>Peronosporaceae</taxon>
        <taxon>Phytophthora</taxon>
    </lineage>
</organism>
<dbReference type="VEuPathDB" id="FungiDB:KRP22_14919"/>
<dbReference type="Gene3D" id="1.10.510.10">
    <property type="entry name" value="Transferase(Phosphotransferase) domain 1"/>
    <property type="match status" value="2"/>
</dbReference>
<dbReference type="eggNOG" id="KOG0192">
    <property type="taxonomic scope" value="Eukaryota"/>
</dbReference>
<feature type="region of interest" description="Disordered" evidence="1">
    <location>
        <begin position="641"/>
        <end position="668"/>
    </location>
</feature>
<dbReference type="PANTHER" id="PTHR44329:SF214">
    <property type="entry name" value="PROTEIN KINASE DOMAIN-CONTAINING PROTEIN"/>
    <property type="match status" value="1"/>
</dbReference>
<dbReference type="AlphaFoldDB" id="H3H2F1"/>
<name>H3H2F1_PHYRM</name>
<dbReference type="STRING" id="164328.H3H2F1"/>
<feature type="domain" description="Protein kinase" evidence="3">
    <location>
        <begin position="293"/>
        <end position="562"/>
    </location>
</feature>
<feature type="transmembrane region" description="Helical" evidence="2">
    <location>
        <begin position="676"/>
        <end position="697"/>
    </location>
</feature>
<dbReference type="PANTHER" id="PTHR44329">
    <property type="entry name" value="SERINE/THREONINE-PROTEIN KINASE TNNI3K-RELATED"/>
    <property type="match status" value="1"/>
</dbReference>
<feature type="compositionally biased region" description="Low complexity" evidence="1">
    <location>
        <begin position="33"/>
        <end position="82"/>
    </location>
</feature>
<dbReference type="EnsemblProtists" id="Phyra84549">
    <property type="protein sequence ID" value="Phyra84549"/>
    <property type="gene ID" value="Phyra84549"/>
</dbReference>